<gene>
    <name evidence="2" type="ORF">KI809_08470</name>
</gene>
<accession>A0AAW4L0W0</accession>
<proteinExistence type="predicted"/>
<feature type="transmembrane region" description="Helical" evidence="1">
    <location>
        <begin position="76"/>
        <end position="96"/>
    </location>
</feature>
<dbReference type="Proteomes" id="UP000811899">
    <property type="component" value="Unassembled WGS sequence"/>
</dbReference>
<feature type="transmembrane region" description="Helical" evidence="1">
    <location>
        <begin position="116"/>
        <end position="134"/>
    </location>
</feature>
<evidence type="ECO:0000313" key="2">
    <source>
        <dbReference type="EMBL" id="MBT0664334.1"/>
    </source>
</evidence>
<keyword evidence="3" id="KW-1185">Reference proteome</keyword>
<keyword evidence="1" id="KW-0472">Membrane</keyword>
<name>A0AAW4L0W0_9BACT</name>
<sequence length="148" mass="16843">MRRAPAADSDERPLGITLLSGLYLFFFLVSASTYGNPFPFLGRIYTDMPAKALVVADCLICLYLFLGVIRRQRLTWYLLIAYNSFEIINTVVNVKFISVAELEHLIGTPVNSDGLWVNNIAASLAILLLTQYIYRSKRLFSNRGYYLF</sequence>
<dbReference type="EMBL" id="JAHCVJ010000003">
    <property type="protein sequence ID" value="MBT0664334.1"/>
    <property type="molecule type" value="Genomic_DNA"/>
</dbReference>
<evidence type="ECO:0000313" key="3">
    <source>
        <dbReference type="Proteomes" id="UP000811899"/>
    </source>
</evidence>
<keyword evidence="1" id="KW-1133">Transmembrane helix</keyword>
<protein>
    <submittedName>
        <fullName evidence="2">Uncharacterized protein</fullName>
    </submittedName>
</protein>
<evidence type="ECO:0000256" key="1">
    <source>
        <dbReference type="SAM" id="Phobius"/>
    </source>
</evidence>
<feature type="transmembrane region" description="Helical" evidence="1">
    <location>
        <begin position="12"/>
        <end position="32"/>
    </location>
</feature>
<dbReference type="RefSeq" id="WP_214171114.1">
    <property type="nucleotide sequence ID" value="NZ_JAHCVJ010000003.1"/>
</dbReference>
<keyword evidence="1" id="KW-0812">Transmembrane</keyword>
<dbReference type="AlphaFoldDB" id="A0AAW4L0W0"/>
<reference evidence="2 3" key="1">
    <citation type="submission" date="2021-05" db="EMBL/GenBank/DDBJ databases">
        <title>The draft genome of Geobacter pelophilus DSM 12255.</title>
        <authorList>
            <person name="Xu Z."/>
            <person name="Masuda Y."/>
            <person name="Itoh H."/>
            <person name="Senoo K."/>
        </authorList>
    </citation>
    <scope>NUCLEOTIDE SEQUENCE [LARGE SCALE GENOMIC DNA]</scope>
    <source>
        <strain evidence="2 3">DSM 12255</strain>
    </source>
</reference>
<organism evidence="2 3">
    <name type="scientific">Geoanaerobacter pelophilus</name>
    <dbReference type="NCBI Taxonomy" id="60036"/>
    <lineage>
        <taxon>Bacteria</taxon>
        <taxon>Pseudomonadati</taxon>
        <taxon>Thermodesulfobacteriota</taxon>
        <taxon>Desulfuromonadia</taxon>
        <taxon>Geobacterales</taxon>
        <taxon>Geobacteraceae</taxon>
        <taxon>Geoanaerobacter</taxon>
    </lineage>
</organism>
<feature type="transmembrane region" description="Helical" evidence="1">
    <location>
        <begin position="52"/>
        <end position="69"/>
    </location>
</feature>
<comment type="caution">
    <text evidence="2">The sequence shown here is derived from an EMBL/GenBank/DDBJ whole genome shotgun (WGS) entry which is preliminary data.</text>
</comment>